<evidence type="ECO:0000259" key="9">
    <source>
        <dbReference type="Pfam" id="PF08541"/>
    </source>
</evidence>
<dbReference type="GO" id="GO:0006633">
    <property type="term" value="P:fatty acid biosynthetic process"/>
    <property type="evidence" value="ECO:0007669"/>
    <property type="project" value="UniProtKB-UniPathway"/>
</dbReference>
<evidence type="ECO:0000256" key="2">
    <source>
        <dbReference type="ARBA" id="ARBA00005531"/>
    </source>
</evidence>
<keyword evidence="7" id="KW-1133">Transmembrane helix</keyword>
<reference evidence="10 11" key="1">
    <citation type="journal article" date="2016" name="Sci. Rep.">
        <title>The genome sequence of the outbreeding globe artichoke constructed de novo incorporating a phase-aware low-pass sequencing strategy of F1 progeny.</title>
        <authorList>
            <person name="Scaglione D."/>
            <person name="Reyes-Chin-Wo S."/>
            <person name="Acquadro A."/>
            <person name="Froenicke L."/>
            <person name="Portis E."/>
            <person name="Beitel C."/>
            <person name="Tirone M."/>
            <person name="Mauro R."/>
            <person name="Lo Monaco A."/>
            <person name="Mauromicale G."/>
            <person name="Faccioli P."/>
            <person name="Cattivelli L."/>
            <person name="Rieseberg L."/>
            <person name="Michelmore R."/>
            <person name="Lanteri S."/>
        </authorList>
    </citation>
    <scope>NUCLEOTIDE SEQUENCE [LARGE SCALE GENOMIC DNA]</scope>
    <source>
        <strain evidence="10">2C</strain>
    </source>
</reference>
<evidence type="ECO:0000256" key="5">
    <source>
        <dbReference type="ARBA" id="ARBA00047375"/>
    </source>
</evidence>
<dbReference type="Pfam" id="PF08392">
    <property type="entry name" value="FAE1_CUT1_RppA"/>
    <property type="match status" value="1"/>
</dbReference>
<dbReference type="GO" id="GO:0009922">
    <property type="term" value="F:fatty acid elongase activity"/>
    <property type="evidence" value="ECO:0007669"/>
    <property type="project" value="UniProtKB-EC"/>
</dbReference>
<dbReference type="InterPro" id="IPR016039">
    <property type="entry name" value="Thiolase-like"/>
</dbReference>
<evidence type="ECO:0000259" key="8">
    <source>
        <dbReference type="Pfam" id="PF08392"/>
    </source>
</evidence>
<keyword evidence="4 6" id="KW-0012">Acyltransferase</keyword>
<evidence type="ECO:0000256" key="6">
    <source>
        <dbReference type="PIRNR" id="PIRNR036417"/>
    </source>
</evidence>
<dbReference type="SUPFAM" id="SSF53901">
    <property type="entry name" value="Thiolase-like"/>
    <property type="match status" value="2"/>
</dbReference>
<dbReference type="CDD" id="cd00831">
    <property type="entry name" value="CHS_like"/>
    <property type="match status" value="1"/>
</dbReference>
<feature type="domain" description="FAE" evidence="8">
    <location>
        <begin position="42"/>
        <end position="329"/>
    </location>
</feature>
<dbReference type="Gramene" id="KVI03888">
    <property type="protein sequence ID" value="KVI03888"/>
    <property type="gene ID" value="Ccrd_017807"/>
</dbReference>
<dbReference type="AlphaFoldDB" id="A0A124SFP4"/>
<proteinExistence type="inferred from homology"/>
<dbReference type="InterPro" id="IPR013747">
    <property type="entry name" value="ACP_syn_III_C"/>
</dbReference>
<accession>A0A124SFP4</accession>
<sequence length="467" mass="52319">MLAFTLKNLSGYNMHSNFNPEAKFLLTSLLVSLILIAFYMTKRTSRRVYLLDFACYKAPDSQKVAKDFMVEKAKHSGYFSEEKVDFMRKVLEKSGLGDSTYLAEVYLKQVADPCMKESRREIEMSVFGSIDMLLAKTGVKCEEIGILVVNCCIYNTMPSLSSMIVNRYKLKESIASYNLVGMGCSAGLIAIGLAEQLLQVHHDTYALVMSTESITENCYIGDDRSKFLINCLFRVGGAAILLSNRPSDHQNCKYELLHTVHTNEASSDRSYNCIIQEEDAAGQRGITVTKHLFTAASTVVESNVTKLGMQILPVSEKLKYLTNTIARKLRPTANIQPYKPNYAKSIENFLPHVGGKPVLDELQRNLGFSNAVMESSRMTLYRFGNTSSSSIWYELAYAEAKGRVKKGSRVWQIAFGSGFKCSSVVWHAVRTVDYDELNPWTVEIDGFPVDVDCDDHGPMSIFFEAAK</sequence>
<comment type="pathway">
    <text evidence="1 6">Lipid metabolism; fatty acid biosynthesis.</text>
</comment>
<dbReference type="Gene3D" id="3.40.47.10">
    <property type="match status" value="1"/>
</dbReference>
<dbReference type="InterPro" id="IPR013601">
    <property type="entry name" value="FAE1_typ3_polyketide_synth"/>
</dbReference>
<keyword evidence="3 6" id="KW-0808">Transferase</keyword>
<dbReference type="PIRSF" id="PIRSF036417">
    <property type="entry name" value="3-ktacl-CoA_syn"/>
    <property type="match status" value="1"/>
</dbReference>
<dbReference type="Pfam" id="PF08541">
    <property type="entry name" value="ACP_syn_III_C"/>
    <property type="match status" value="1"/>
</dbReference>
<comment type="similarity">
    <text evidence="2 6">Belongs to the thiolase-like superfamily. Chalcone/stilbene synthases family.</text>
</comment>
<evidence type="ECO:0000256" key="4">
    <source>
        <dbReference type="ARBA" id="ARBA00023315"/>
    </source>
</evidence>
<keyword evidence="11" id="KW-1185">Reference proteome</keyword>
<feature type="transmembrane region" description="Helical" evidence="7">
    <location>
        <begin position="24"/>
        <end position="41"/>
    </location>
</feature>
<protein>
    <recommendedName>
        <fullName evidence="6">3-ketoacyl-CoA synthase</fullName>
        <ecNumber evidence="6">2.3.1.-</ecNumber>
    </recommendedName>
</protein>
<evidence type="ECO:0000313" key="11">
    <source>
        <dbReference type="Proteomes" id="UP000243975"/>
    </source>
</evidence>
<organism evidence="10 11">
    <name type="scientific">Cynara cardunculus var. scolymus</name>
    <name type="common">Globe artichoke</name>
    <name type="synonym">Cynara scolymus</name>
    <dbReference type="NCBI Taxonomy" id="59895"/>
    <lineage>
        <taxon>Eukaryota</taxon>
        <taxon>Viridiplantae</taxon>
        <taxon>Streptophyta</taxon>
        <taxon>Embryophyta</taxon>
        <taxon>Tracheophyta</taxon>
        <taxon>Spermatophyta</taxon>
        <taxon>Magnoliopsida</taxon>
        <taxon>eudicotyledons</taxon>
        <taxon>Gunneridae</taxon>
        <taxon>Pentapetalae</taxon>
        <taxon>asterids</taxon>
        <taxon>campanulids</taxon>
        <taxon>Asterales</taxon>
        <taxon>Asteraceae</taxon>
        <taxon>Carduoideae</taxon>
        <taxon>Cardueae</taxon>
        <taxon>Carduinae</taxon>
        <taxon>Cynara</taxon>
    </lineage>
</organism>
<dbReference type="EC" id="2.3.1.-" evidence="6"/>
<dbReference type="InterPro" id="IPR012392">
    <property type="entry name" value="3-ktacl-CoA_syn"/>
</dbReference>
<evidence type="ECO:0000256" key="1">
    <source>
        <dbReference type="ARBA" id="ARBA00005194"/>
    </source>
</evidence>
<keyword evidence="7" id="KW-0812">Transmembrane</keyword>
<keyword evidence="7" id="KW-0472">Membrane</keyword>
<dbReference type="OrthoDB" id="329835at2759"/>
<dbReference type="Proteomes" id="UP000243975">
    <property type="component" value="Unassembled WGS sequence"/>
</dbReference>
<feature type="domain" description="Beta-ketoacyl-[acyl-carrier-protein] synthase III C-terminal" evidence="9">
    <location>
        <begin position="344"/>
        <end position="426"/>
    </location>
</feature>
<dbReference type="PANTHER" id="PTHR31561">
    <property type="entry name" value="3-KETOACYL-COA SYNTHASE"/>
    <property type="match status" value="1"/>
</dbReference>
<feature type="transmembrane region" description="Helical" evidence="7">
    <location>
        <begin position="174"/>
        <end position="194"/>
    </location>
</feature>
<dbReference type="GO" id="GO:0016020">
    <property type="term" value="C:membrane"/>
    <property type="evidence" value="ECO:0007669"/>
    <property type="project" value="InterPro"/>
</dbReference>
<gene>
    <name evidence="10" type="ORF">Ccrd_017807</name>
</gene>
<dbReference type="UniPathway" id="UPA00094"/>
<evidence type="ECO:0000256" key="7">
    <source>
        <dbReference type="SAM" id="Phobius"/>
    </source>
</evidence>
<comment type="catalytic activity">
    <reaction evidence="5">
        <text>a very-long-chain acyl-CoA + malonyl-CoA + H(+) = a very-long-chain 3-oxoacyl-CoA + CO2 + CoA</text>
        <dbReference type="Rhea" id="RHEA:32727"/>
        <dbReference type="ChEBI" id="CHEBI:15378"/>
        <dbReference type="ChEBI" id="CHEBI:16526"/>
        <dbReference type="ChEBI" id="CHEBI:57287"/>
        <dbReference type="ChEBI" id="CHEBI:57384"/>
        <dbReference type="ChEBI" id="CHEBI:90725"/>
        <dbReference type="ChEBI" id="CHEBI:90736"/>
        <dbReference type="EC" id="2.3.1.199"/>
    </reaction>
</comment>
<dbReference type="EMBL" id="LEKV01002323">
    <property type="protein sequence ID" value="KVI03888.1"/>
    <property type="molecule type" value="Genomic_DNA"/>
</dbReference>
<comment type="caution">
    <text evidence="10">The sequence shown here is derived from an EMBL/GenBank/DDBJ whole genome shotgun (WGS) entry which is preliminary data.</text>
</comment>
<dbReference type="STRING" id="59895.A0A124SFP4"/>
<dbReference type="OMA" id="KSIDHFF"/>
<name>A0A124SFP4_CYNCS</name>
<evidence type="ECO:0000313" key="10">
    <source>
        <dbReference type="EMBL" id="KVI03888.1"/>
    </source>
</evidence>
<evidence type="ECO:0000256" key="3">
    <source>
        <dbReference type="ARBA" id="ARBA00022679"/>
    </source>
</evidence>